<gene>
    <name evidence="2" type="ORF">JOC73_002578</name>
</gene>
<comment type="caution">
    <text evidence="2">The sequence shown here is derived from an EMBL/GenBank/DDBJ whole genome shotgun (WGS) entry which is preliminary data.</text>
</comment>
<dbReference type="Proteomes" id="UP001314796">
    <property type="component" value="Unassembled WGS sequence"/>
</dbReference>
<organism evidence="2 3">
    <name type="scientific">Alkaliphilus hydrothermalis</name>
    <dbReference type="NCBI Taxonomy" id="1482730"/>
    <lineage>
        <taxon>Bacteria</taxon>
        <taxon>Bacillati</taxon>
        <taxon>Bacillota</taxon>
        <taxon>Clostridia</taxon>
        <taxon>Peptostreptococcales</taxon>
        <taxon>Natronincolaceae</taxon>
        <taxon>Alkaliphilus</taxon>
    </lineage>
</organism>
<name>A0ABS2NT10_9FIRM</name>
<proteinExistence type="predicted"/>
<protein>
    <submittedName>
        <fullName evidence="2">CRISPR-associated protein Cas5t</fullName>
    </submittedName>
</protein>
<dbReference type="InterPro" id="IPR021124">
    <property type="entry name" value="CRISPR-assoc_prot_Cas5"/>
</dbReference>
<dbReference type="RefSeq" id="WP_243427972.1">
    <property type="nucleotide sequence ID" value="NZ_JAFBEE010000022.1"/>
</dbReference>
<evidence type="ECO:0000313" key="2">
    <source>
        <dbReference type="EMBL" id="MBM7616002.1"/>
    </source>
</evidence>
<dbReference type="NCBIfam" id="TIGR02593">
    <property type="entry name" value="CRISPR_cas5"/>
    <property type="match status" value="1"/>
</dbReference>
<keyword evidence="3" id="KW-1185">Reference proteome</keyword>
<dbReference type="InterPro" id="IPR013422">
    <property type="entry name" value="CRISPR-assoc_prot_Cas5_N"/>
</dbReference>
<accession>A0ABS2NT10</accession>
<keyword evidence="1" id="KW-0051">Antiviral defense</keyword>
<evidence type="ECO:0000256" key="1">
    <source>
        <dbReference type="ARBA" id="ARBA00023118"/>
    </source>
</evidence>
<reference evidence="2 3" key="1">
    <citation type="submission" date="2021-01" db="EMBL/GenBank/DDBJ databases">
        <title>Genomic Encyclopedia of Type Strains, Phase IV (KMG-IV): sequencing the most valuable type-strain genomes for metagenomic binning, comparative biology and taxonomic classification.</title>
        <authorList>
            <person name="Goeker M."/>
        </authorList>
    </citation>
    <scope>NUCLEOTIDE SEQUENCE [LARGE SCALE GENOMIC DNA]</scope>
    <source>
        <strain evidence="2 3">DSM 25890</strain>
    </source>
</reference>
<dbReference type="Pfam" id="PF09704">
    <property type="entry name" value="Cas_Cas5d"/>
    <property type="match status" value="1"/>
</dbReference>
<dbReference type="EMBL" id="JAFBEE010000022">
    <property type="protein sequence ID" value="MBM7616002.1"/>
    <property type="molecule type" value="Genomic_DNA"/>
</dbReference>
<sequence>MKAIRLKLWQESANYKKPTSFQLKETYPLPPYSTVIGMVHSLCDYKEYKEMKVSVQGRYYSKMNDLVTIYEFSPTFQENDQKRKHKCLNCGFENSSKIKKCKSCGYDRFEVLKTSRGTHQFKGGVFPGIHKYKEFGGEVKSLNDEDYKIAKENLLSVTKNIATTELLVDVELLLHIIPQDQSLVEEIEKALRYPREYPSLGRREDLVVIEEVKVVEVTETELEEDIELDEAHTAYIPIEMINDEAILLEGVDGVSTSGTQYTLTKNYKLESFGKGKEFRKWNKVDVLFSSKIIASTDVLVDEDDCIVFAV</sequence>
<evidence type="ECO:0000313" key="3">
    <source>
        <dbReference type="Proteomes" id="UP001314796"/>
    </source>
</evidence>
<dbReference type="NCBIfam" id="TIGR01895">
    <property type="entry name" value="cas_Cas5t"/>
    <property type="match status" value="1"/>
</dbReference>
<dbReference type="InterPro" id="IPR013337">
    <property type="entry name" value="CRISPR-assoc_prot_Cas5_Tneap"/>
</dbReference>